<dbReference type="Gene3D" id="3.40.50.1820">
    <property type="entry name" value="alpha/beta hydrolase"/>
    <property type="match status" value="1"/>
</dbReference>
<dbReference type="SUPFAM" id="SSF53474">
    <property type="entry name" value="alpha/beta-Hydrolases"/>
    <property type="match status" value="1"/>
</dbReference>
<comment type="similarity">
    <text evidence="1">Belongs to the peptidase S33 family.</text>
</comment>
<dbReference type="STRING" id="593133.SAMN04488006_1578"/>
<dbReference type="InterPro" id="IPR000073">
    <property type="entry name" value="AB_hydrolase_1"/>
</dbReference>
<evidence type="ECO:0000313" key="5">
    <source>
        <dbReference type="EMBL" id="SFS48432.1"/>
    </source>
</evidence>
<sequence length="303" mass="35008">MNKLLILISLTLFTLTSKAQEYNFTTSDSVHLYVKVKGKGNPCLYIHGGPGSGSYWMEKFSGDILEKRFTMIYLDLRGVSRSSSPADGNYSMDRMIQDFEEIRKFLGFENWIIMGHSFSGTMVTGYAKEHPESINGIMMFNCSLDLTQSINESWIPKACEVLSLKDVSYFKNDTIDIHDKLNRIFPLLNEKDLTWKLAYENKDNETLMNATFNEIPNWNNDFGSIGLSHKDYMTNFKKYTPDIKMPVLFFYGENDWTIGPNHYKGVLFPNMLLWKSKVGHVPFIENKEDLAKAIDKFVKKFHL</sequence>
<accession>A0A1I6Q7M5</accession>
<organism evidence="5 6">
    <name type="scientific">Lutibacter maritimus</name>
    <dbReference type="NCBI Taxonomy" id="593133"/>
    <lineage>
        <taxon>Bacteria</taxon>
        <taxon>Pseudomonadati</taxon>
        <taxon>Bacteroidota</taxon>
        <taxon>Flavobacteriia</taxon>
        <taxon>Flavobacteriales</taxon>
        <taxon>Flavobacteriaceae</taxon>
        <taxon>Lutibacter</taxon>
    </lineage>
</organism>
<evidence type="ECO:0000256" key="2">
    <source>
        <dbReference type="ARBA" id="ARBA00022801"/>
    </source>
</evidence>
<dbReference type="Pfam" id="PF00561">
    <property type="entry name" value="Abhydrolase_1"/>
    <property type="match status" value="1"/>
</dbReference>
<evidence type="ECO:0000259" key="4">
    <source>
        <dbReference type="Pfam" id="PF00561"/>
    </source>
</evidence>
<evidence type="ECO:0000256" key="3">
    <source>
        <dbReference type="SAM" id="SignalP"/>
    </source>
</evidence>
<keyword evidence="2" id="KW-0378">Hydrolase</keyword>
<dbReference type="GO" id="GO:0008233">
    <property type="term" value="F:peptidase activity"/>
    <property type="evidence" value="ECO:0007669"/>
    <property type="project" value="InterPro"/>
</dbReference>
<dbReference type="RefSeq" id="WP_090224562.1">
    <property type="nucleotide sequence ID" value="NZ_FOZP01000003.1"/>
</dbReference>
<feature type="domain" description="AB hydrolase-1" evidence="4">
    <location>
        <begin position="44"/>
        <end position="286"/>
    </location>
</feature>
<name>A0A1I6Q7M5_9FLAO</name>
<dbReference type="InterPro" id="IPR029058">
    <property type="entry name" value="AB_hydrolase_fold"/>
</dbReference>
<keyword evidence="3" id="KW-0732">Signal</keyword>
<gene>
    <name evidence="5" type="ORF">SAMN04488006_1578</name>
</gene>
<dbReference type="InterPro" id="IPR002410">
    <property type="entry name" value="Peptidase_S33"/>
</dbReference>
<dbReference type="PRINTS" id="PR00793">
    <property type="entry name" value="PROAMNOPTASE"/>
</dbReference>
<dbReference type="OrthoDB" id="9780932at2"/>
<keyword evidence="6" id="KW-1185">Reference proteome</keyword>
<evidence type="ECO:0000313" key="6">
    <source>
        <dbReference type="Proteomes" id="UP000199312"/>
    </source>
</evidence>
<dbReference type="Proteomes" id="UP000199312">
    <property type="component" value="Unassembled WGS sequence"/>
</dbReference>
<dbReference type="GO" id="GO:0006508">
    <property type="term" value="P:proteolysis"/>
    <property type="evidence" value="ECO:0007669"/>
    <property type="project" value="InterPro"/>
</dbReference>
<evidence type="ECO:0000256" key="1">
    <source>
        <dbReference type="ARBA" id="ARBA00010088"/>
    </source>
</evidence>
<feature type="chain" id="PRO_5011459604" evidence="3">
    <location>
        <begin position="20"/>
        <end position="303"/>
    </location>
</feature>
<dbReference type="InterPro" id="IPR050266">
    <property type="entry name" value="AB_hydrolase_sf"/>
</dbReference>
<feature type="signal peptide" evidence="3">
    <location>
        <begin position="1"/>
        <end position="19"/>
    </location>
</feature>
<dbReference type="AlphaFoldDB" id="A0A1I6Q7M5"/>
<dbReference type="EMBL" id="FOZP01000003">
    <property type="protein sequence ID" value="SFS48432.1"/>
    <property type="molecule type" value="Genomic_DNA"/>
</dbReference>
<dbReference type="PANTHER" id="PTHR43798">
    <property type="entry name" value="MONOACYLGLYCEROL LIPASE"/>
    <property type="match status" value="1"/>
</dbReference>
<reference evidence="6" key="1">
    <citation type="submission" date="2016-10" db="EMBL/GenBank/DDBJ databases">
        <authorList>
            <person name="Varghese N."/>
            <person name="Submissions S."/>
        </authorList>
    </citation>
    <scope>NUCLEOTIDE SEQUENCE [LARGE SCALE GENOMIC DNA]</scope>
    <source>
        <strain evidence="6">DSM 24450</strain>
    </source>
</reference>
<proteinExistence type="inferred from homology"/>
<protein>
    <submittedName>
        <fullName evidence="5">Proline iminopeptidase</fullName>
    </submittedName>
</protein>